<organism evidence="1 2">
    <name type="scientific">Tanacetum coccineum</name>
    <dbReference type="NCBI Taxonomy" id="301880"/>
    <lineage>
        <taxon>Eukaryota</taxon>
        <taxon>Viridiplantae</taxon>
        <taxon>Streptophyta</taxon>
        <taxon>Embryophyta</taxon>
        <taxon>Tracheophyta</taxon>
        <taxon>Spermatophyta</taxon>
        <taxon>Magnoliopsida</taxon>
        <taxon>eudicotyledons</taxon>
        <taxon>Gunneridae</taxon>
        <taxon>Pentapetalae</taxon>
        <taxon>asterids</taxon>
        <taxon>campanulids</taxon>
        <taxon>Asterales</taxon>
        <taxon>Asteraceae</taxon>
        <taxon>Asteroideae</taxon>
        <taxon>Anthemideae</taxon>
        <taxon>Anthemidinae</taxon>
        <taxon>Tanacetum</taxon>
    </lineage>
</organism>
<keyword evidence="2" id="KW-1185">Reference proteome</keyword>
<protein>
    <submittedName>
        <fullName evidence="1">Uncharacterized protein</fullName>
    </submittedName>
</protein>
<name>A0ABQ4ZCG0_9ASTR</name>
<gene>
    <name evidence="1" type="ORF">Tco_0770416</name>
</gene>
<comment type="caution">
    <text evidence="1">The sequence shown here is derived from an EMBL/GenBank/DDBJ whole genome shotgun (WGS) entry which is preliminary data.</text>
</comment>
<reference evidence="1" key="2">
    <citation type="submission" date="2022-01" db="EMBL/GenBank/DDBJ databases">
        <authorList>
            <person name="Yamashiro T."/>
            <person name="Shiraishi A."/>
            <person name="Satake H."/>
            <person name="Nakayama K."/>
        </authorList>
    </citation>
    <scope>NUCLEOTIDE SEQUENCE</scope>
</reference>
<dbReference type="EMBL" id="BQNB010011225">
    <property type="protein sequence ID" value="GJS87780.1"/>
    <property type="molecule type" value="Genomic_DNA"/>
</dbReference>
<proteinExistence type="predicted"/>
<reference evidence="1" key="1">
    <citation type="journal article" date="2022" name="Int. J. Mol. Sci.">
        <title>Draft Genome of Tanacetum Coccineum: Genomic Comparison of Closely Related Tanacetum-Family Plants.</title>
        <authorList>
            <person name="Yamashiro T."/>
            <person name="Shiraishi A."/>
            <person name="Nakayama K."/>
            <person name="Satake H."/>
        </authorList>
    </citation>
    <scope>NUCLEOTIDE SEQUENCE</scope>
</reference>
<accession>A0ABQ4ZCG0</accession>
<dbReference type="Proteomes" id="UP001151760">
    <property type="component" value="Unassembled WGS sequence"/>
</dbReference>
<evidence type="ECO:0000313" key="1">
    <source>
        <dbReference type="EMBL" id="GJS87780.1"/>
    </source>
</evidence>
<sequence length="220" mass="25422">MTMEEYVQYETEKALRNSKVYNWKTATYGKIQYVEDINDLRFFETKFPAILYDDALISESDFSSKPTVSPQHVDEVNLKNKTSLSEYDDEEYDVISYNDLFPFNIFSVNDLKLDTDNDDDKIDIKQSSGEISIEPLHNLTSVDVGTYAQGSNKLLETSHDAISKFFIAEIFIAESSVNITSWNYFNEGMLINLVKILYVSFGIPFDSMLFYKDEMKLELV</sequence>
<evidence type="ECO:0000313" key="2">
    <source>
        <dbReference type="Proteomes" id="UP001151760"/>
    </source>
</evidence>